<sequence length="329" mass="38693">MIRSDMAGSVAVEMGPEEKLEKMRFHHYSLKIILRTTMAFQAPSQLFMFLYYVIPYLFEDYSQGTRNVLSFFVILGTVEGLYNYFCVILCDPSVPKKVQSNGYPSNGQATHYTYQNGVTVDLQTDDYVDDSGLQWRYCKTCESDMPPRSWHCDICQGCILKRDHHCFMVGNCIGLNNQRYFAVLALYALLCGWIGGYFQYKYLQTFYFPVSWSWTDFLPPFTVYRWLFGRWPALTFHILMMICQVYMDFVFGTFGFLYFTFQMTVISKGYTAFEMAKFMPVRNSNSRNFNFRTVFGDYWALNFIFPMSYFFPPKVDGIKWEGVKIDHNL</sequence>
<dbReference type="Pfam" id="PF01529">
    <property type="entry name" value="DHHC"/>
    <property type="match status" value="1"/>
</dbReference>
<keyword evidence="10" id="KW-1185">Reference proteome</keyword>
<dbReference type="EC" id="2.3.1.225" evidence="7"/>
<evidence type="ECO:0000256" key="3">
    <source>
        <dbReference type="ARBA" id="ARBA00022692"/>
    </source>
</evidence>
<dbReference type="InterPro" id="IPR039859">
    <property type="entry name" value="PFA4/ZDH16/20/ERF2-like"/>
</dbReference>
<feature type="transmembrane region" description="Helical" evidence="7">
    <location>
        <begin position="180"/>
        <end position="200"/>
    </location>
</feature>
<reference evidence="9 10" key="1">
    <citation type="journal article" date="2017" name="Nat. Ecol. Evol.">
        <title>Scallop genome provides insights into evolution of bilaterian karyotype and development.</title>
        <authorList>
            <person name="Wang S."/>
            <person name="Zhang J."/>
            <person name="Jiao W."/>
            <person name="Li J."/>
            <person name="Xun X."/>
            <person name="Sun Y."/>
            <person name="Guo X."/>
            <person name="Huan P."/>
            <person name="Dong B."/>
            <person name="Zhang L."/>
            <person name="Hu X."/>
            <person name="Sun X."/>
            <person name="Wang J."/>
            <person name="Zhao C."/>
            <person name="Wang Y."/>
            <person name="Wang D."/>
            <person name="Huang X."/>
            <person name="Wang R."/>
            <person name="Lv J."/>
            <person name="Li Y."/>
            <person name="Zhang Z."/>
            <person name="Liu B."/>
            <person name="Lu W."/>
            <person name="Hui Y."/>
            <person name="Liang J."/>
            <person name="Zhou Z."/>
            <person name="Hou R."/>
            <person name="Li X."/>
            <person name="Liu Y."/>
            <person name="Li H."/>
            <person name="Ning X."/>
            <person name="Lin Y."/>
            <person name="Zhao L."/>
            <person name="Xing Q."/>
            <person name="Dou J."/>
            <person name="Li Y."/>
            <person name="Mao J."/>
            <person name="Guo H."/>
            <person name="Dou H."/>
            <person name="Li T."/>
            <person name="Mu C."/>
            <person name="Jiang W."/>
            <person name="Fu Q."/>
            <person name="Fu X."/>
            <person name="Miao Y."/>
            <person name="Liu J."/>
            <person name="Yu Q."/>
            <person name="Li R."/>
            <person name="Liao H."/>
            <person name="Li X."/>
            <person name="Kong Y."/>
            <person name="Jiang Z."/>
            <person name="Chourrout D."/>
            <person name="Li R."/>
            <person name="Bao Z."/>
        </authorList>
    </citation>
    <scope>NUCLEOTIDE SEQUENCE [LARGE SCALE GENOMIC DNA]</scope>
    <source>
        <strain evidence="9 10">PY_sf001</strain>
    </source>
</reference>
<dbReference type="AlphaFoldDB" id="A0A210QEW5"/>
<name>A0A210QEW5_MIZYE</name>
<feature type="transmembrane region" description="Helical" evidence="7">
    <location>
        <begin position="234"/>
        <end position="259"/>
    </location>
</feature>
<evidence type="ECO:0000259" key="8">
    <source>
        <dbReference type="Pfam" id="PF01529"/>
    </source>
</evidence>
<proteinExistence type="inferred from homology"/>
<comment type="domain">
    <text evidence="7">The DHHC domain is required for palmitoyltransferase activity.</text>
</comment>
<keyword evidence="3 7" id="KW-0812">Transmembrane</keyword>
<keyword evidence="6 7" id="KW-0012">Acyltransferase</keyword>
<evidence type="ECO:0000313" key="10">
    <source>
        <dbReference type="Proteomes" id="UP000242188"/>
    </source>
</evidence>
<dbReference type="GO" id="GO:0016020">
    <property type="term" value="C:membrane"/>
    <property type="evidence" value="ECO:0007669"/>
    <property type="project" value="UniProtKB-SubCell"/>
</dbReference>
<comment type="catalytic activity">
    <reaction evidence="7">
        <text>L-cysteinyl-[protein] + hexadecanoyl-CoA = S-hexadecanoyl-L-cysteinyl-[protein] + CoA</text>
        <dbReference type="Rhea" id="RHEA:36683"/>
        <dbReference type="Rhea" id="RHEA-COMP:10131"/>
        <dbReference type="Rhea" id="RHEA-COMP:11032"/>
        <dbReference type="ChEBI" id="CHEBI:29950"/>
        <dbReference type="ChEBI" id="CHEBI:57287"/>
        <dbReference type="ChEBI" id="CHEBI:57379"/>
        <dbReference type="ChEBI" id="CHEBI:74151"/>
        <dbReference type="EC" id="2.3.1.225"/>
    </reaction>
</comment>
<feature type="domain" description="Palmitoyltransferase DHHC" evidence="8">
    <location>
        <begin position="135"/>
        <end position="277"/>
    </location>
</feature>
<feature type="transmembrane region" description="Helical" evidence="7">
    <location>
        <begin position="32"/>
        <end position="54"/>
    </location>
</feature>
<keyword evidence="2 7" id="KW-0808">Transferase</keyword>
<evidence type="ECO:0000256" key="6">
    <source>
        <dbReference type="ARBA" id="ARBA00023315"/>
    </source>
</evidence>
<comment type="similarity">
    <text evidence="7">Belongs to the DHHC palmitoyltransferase family.</text>
</comment>
<evidence type="ECO:0000256" key="2">
    <source>
        <dbReference type="ARBA" id="ARBA00022679"/>
    </source>
</evidence>
<keyword evidence="5 7" id="KW-0472">Membrane</keyword>
<evidence type="ECO:0000256" key="4">
    <source>
        <dbReference type="ARBA" id="ARBA00022989"/>
    </source>
</evidence>
<gene>
    <name evidence="9" type="ORF">KP79_PYT23459</name>
</gene>
<protein>
    <recommendedName>
        <fullName evidence="7">Palmitoyltransferase</fullName>
        <ecNumber evidence="7">2.3.1.225</ecNumber>
    </recommendedName>
</protein>
<organism evidence="9 10">
    <name type="scientific">Mizuhopecten yessoensis</name>
    <name type="common">Japanese scallop</name>
    <name type="synonym">Patinopecten yessoensis</name>
    <dbReference type="NCBI Taxonomy" id="6573"/>
    <lineage>
        <taxon>Eukaryota</taxon>
        <taxon>Metazoa</taxon>
        <taxon>Spiralia</taxon>
        <taxon>Lophotrochozoa</taxon>
        <taxon>Mollusca</taxon>
        <taxon>Bivalvia</taxon>
        <taxon>Autobranchia</taxon>
        <taxon>Pteriomorphia</taxon>
        <taxon>Pectinida</taxon>
        <taxon>Pectinoidea</taxon>
        <taxon>Pectinidae</taxon>
        <taxon>Mizuhopecten</taxon>
    </lineage>
</organism>
<dbReference type="Proteomes" id="UP000242188">
    <property type="component" value="Unassembled WGS sequence"/>
</dbReference>
<dbReference type="InterPro" id="IPR001594">
    <property type="entry name" value="Palmitoyltrfase_DHHC"/>
</dbReference>
<evidence type="ECO:0000256" key="1">
    <source>
        <dbReference type="ARBA" id="ARBA00004141"/>
    </source>
</evidence>
<keyword evidence="4 7" id="KW-1133">Transmembrane helix</keyword>
<feature type="transmembrane region" description="Helical" evidence="7">
    <location>
        <begin position="69"/>
        <end position="90"/>
    </location>
</feature>
<evidence type="ECO:0000256" key="5">
    <source>
        <dbReference type="ARBA" id="ARBA00023136"/>
    </source>
</evidence>
<evidence type="ECO:0000256" key="7">
    <source>
        <dbReference type="RuleBase" id="RU079119"/>
    </source>
</evidence>
<dbReference type="PANTHER" id="PTHR12246">
    <property type="entry name" value="PALMITOYLTRANSFERASE ZDHHC16"/>
    <property type="match status" value="1"/>
</dbReference>
<dbReference type="PROSITE" id="PS50216">
    <property type="entry name" value="DHHC"/>
    <property type="match status" value="1"/>
</dbReference>
<accession>A0A210QEW5</accession>
<comment type="subcellular location">
    <subcellularLocation>
        <location evidence="1">Membrane</location>
        <topology evidence="1">Multi-pass membrane protein</topology>
    </subcellularLocation>
</comment>
<dbReference type="EMBL" id="NEDP02003953">
    <property type="protein sequence ID" value="OWF47317.1"/>
    <property type="molecule type" value="Genomic_DNA"/>
</dbReference>
<dbReference type="GO" id="GO:0019706">
    <property type="term" value="F:protein-cysteine S-palmitoyltransferase activity"/>
    <property type="evidence" value="ECO:0007669"/>
    <property type="project" value="UniProtKB-EC"/>
</dbReference>
<evidence type="ECO:0000313" key="9">
    <source>
        <dbReference type="EMBL" id="OWF47317.1"/>
    </source>
</evidence>
<comment type="caution">
    <text evidence="9">The sequence shown here is derived from an EMBL/GenBank/DDBJ whole genome shotgun (WGS) entry which is preliminary data.</text>
</comment>
<dbReference type="OrthoDB" id="302728at2759"/>